<evidence type="ECO:0000313" key="2">
    <source>
        <dbReference type="Proteomes" id="UP001501508"/>
    </source>
</evidence>
<organism evidence="1 2">
    <name type="scientific">Ravibacter arvi</name>
    <dbReference type="NCBI Taxonomy" id="2051041"/>
    <lineage>
        <taxon>Bacteria</taxon>
        <taxon>Pseudomonadati</taxon>
        <taxon>Bacteroidota</taxon>
        <taxon>Cytophagia</taxon>
        <taxon>Cytophagales</taxon>
        <taxon>Spirosomataceae</taxon>
        <taxon>Ravibacter</taxon>
    </lineage>
</organism>
<gene>
    <name evidence="1" type="ORF">GCM10023091_39760</name>
</gene>
<dbReference type="EMBL" id="BAABEY010000036">
    <property type="protein sequence ID" value="GAA4446515.1"/>
    <property type="molecule type" value="Genomic_DNA"/>
</dbReference>
<sequence>MCSSTFSGRSPLVCLTPYTGRNAGKGDVYVKKFNTTCETNEKTITTNPYHLPNDTTVLYPLPDRGYIFGVEPGDTGC</sequence>
<accession>A0ABP8MB59</accession>
<name>A0ABP8MB59_9BACT</name>
<evidence type="ECO:0000313" key="1">
    <source>
        <dbReference type="EMBL" id="GAA4446515.1"/>
    </source>
</evidence>
<protein>
    <submittedName>
        <fullName evidence="1">Uncharacterized protein</fullName>
    </submittedName>
</protein>
<comment type="caution">
    <text evidence="1">The sequence shown here is derived from an EMBL/GenBank/DDBJ whole genome shotgun (WGS) entry which is preliminary data.</text>
</comment>
<proteinExistence type="predicted"/>
<reference evidence="2" key="1">
    <citation type="journal article" date="2019" name="Int. J. Syst. Evol. Microbiol.">
        <title>The Global Catalogue of Microorganisms (GCM) 10K type strain sequencing project: providing services to taxonomists for standard genome sequencing and annotation.</title>
        <authorList>
            <consortium name="The Broad Institute Genomics Platform"/>
            <consortium name="The Broad Institute Genome Sequencing Center for Infectious Disease"/>
            <person name="Wu L."/>
            <person name="Ma J."/>
        </authorList>
    </citation>
    <scope>NUCLEOTIDE SEQUENCE [LARGE SCALE GENOMIC DNA]</scope>
    <source>
        <strain evidence="2">JCM 31920</strain>
    </source>
</reference>
<dbReference type="Proteomes" id="UP001501508">
    <property type="component" value="Unassembled WGS sequence"/>
</dbReference>
<keyword evidence="2" id="KW-1185">Reference proteome</keyword>